<evidence type="ECO:0000256" key="1">
    <source>
        <dbReference type="SAM" id="SignalP"/>
    </source>
</evidence>
<dbReference type="EMBL" id="CP148753">
    <property type="protein sequence ID" value="WXR75494.1"/>
    <property type="molecule type" value="Genomic_DNA"/>
</dbReference>
<dbReference type="InterPro" id="IPR050263">
    <property type="entry name" value="Bact_Fimbrial_Adh_Pro"/>
</dbReference>
<sequence length="212" mass="20915">MKKHLLSLALLSAMGLSTAHAAQGASGTINFSGSVVADTCVVSGGGAAGSGTGTINVDMGSTAIGQIGKGSSPKEAAHPGSTLAPEGKDFELLVNCADAAGVDNYTLKISPAIASGKHIGTATGQVAIALFDTFLDNTGVALDFTTGSVSGTTAISAGPTPATGPLQPQLSGDKKSATYHLRAYVVTANGDSTASISGHSYTAAAYYTLSYN</sequence>
<dbReference type="InterPro" id="IPR008966">
    <property type="entry name" value="Adhesion_dom_sf"/>
</dbReference>
<dbReference type="InterPro" id="IPR036937">
    <property type="entry name" value="Adhesion_dom_fimbrial_sf"/>
</dbReference>
<dbReference type="GO" id="GO:0043709">
    <property type="term" value="P:cell adhesion involved in single-species biofilm formation"/>
    <property type="evidence" value="ECO:0007669"/>
    <property type="project" value="TreeGrafter"/>
</dbReference>
<gene>
    <name evidence="2" type="ORF">AVE30378_06351</name>
    <name evidence="3" type="ORF">WHX56_08290</name>
</gene>
<dbReference type="Proteomes" id="UP001456224">
    <property type="component" value="Chromosome"/>
</dbReference>
<name>A0A446D1M0_9BURK</name>
<dbReference type="RefSeq" id="WP_129247239.1">
    <property type="nucleotide sequence ID" value="NZ_CP148753.1"/>
</dbReference>
<dbReference type="Proteomes" id="UP000289465">
    <property type="component" value="Unassembled WGS sequence"/>
</dbReference>
<reference evidence="3 5" key="2">
    <citation type="submission" date="2024-03" db="EMBL/GenBank/DDBJ databases">
        <title>Reference genomes for the five species model microbial community.</title>
        <authorList>
            <person name="Padfield D."/>
        </authorList>
    </citation>
    <scope>NUCLEOTIDE SEQUENCE [LARGE SCALE GENOMIC DNA]</scope>
    <source>
        <strain evidence="3 5">AB1</strain>
    </source>
</reference>
<organism evidence="2 4">
    <name type="scientific">Achromobacter veterisilvae</name>
    <dbReference type="NCBI Taxonomy" id="2069367"/>
    <lineage>
        <taxon>Bacteria</taxon>
        <taxon>Pseudomonadati</taxon>
        <taxon>Pseudomonadota</taxon>
        <taxon>Betaproteobacteria</taxon>
        <taxon>Burkholderiales</taxon>
        <taxon>Alcaligenaceae</taxon>
        <taxon>Achromobacter</taxon>
    </lineage>
</organism>
<dbReference type="SUPFAM" id="SSF49401">
    <property type="entry name" value="Bacterial adhesins"/>
    <property type="match status" value="1"/>
</dbReference>
<evidence type="ECO:0000313" key="2">
    <source>
        <dbReference type="EMBL" id="SSW74002.1"/>
    </source>
</evidence>
<dbReference type="Gene3D" id="2.60.40.1090">
    <property type="entry name" value="Fimbrial-type adhesion domain"/>
    <property type="match status" value="1"/>
</dbReference>
<feature type="signal peptide" evidence="1">
    <location>
        <begin position="1"/>
        <end position="21"/>
    </location>
</feature>
<dbReference type="PANTHER" id="PTHR33420">
    <property type="entry name" value="FIMBRIAL SUBUNIT ELFA-RELATED"/>
    <property type="match status" value="1"/>
</dbReference>
<evidence type="ECO:0000313" key="3">
    <source>
        <dbReference type="EMBL" id="WXR75494.1"/>
    </source>
</evidence>
<dbReference type="PANTHER" id="PTHR33420:SF26">
    <property type="entry name" value="FIMBRIAL SUBUNIT"/>
    <property type="match status" value="1"/>
</dbReference>
<protein>
    <recommendedName>
        <fullName evidence="6">Major fimbrial subunit SMF-1</fullName>
    </recommendedName>
</protein>
<evidence type="ECO:0008006" key="6">
    <source>
        <dbReference type="Google" id="ProtNLM"/>
    </source>
</evidence>
<dbReference type="EMBL" id="UFQC01000082">
    <property type="protein sequence ID" value="SSW74002.1"/>
    <property type="molecule type" value="Genomic_DNA"/>
</dbReference>
<feature type="chain" id="PRO_5019190998" description="Major fimbrial subunit SMF-1" evidence="1">
    <location>
        <begin position="22"/>
        <end position="212"/>
    </location>
</feature>
<evidence type="ECO:0000313" key="4">
    <source>
        <dbReference type="Proteomes" id="UP000289465"/>
    </source>
</evidence>
<keyword evidence="5" id="KW-1185">Reference proteome</keyword>
<dbReference type="GO" id="GO:0009289">
    <property type="term" value="C:pilus"/>
    <property type="evidence" value="ECO:0007669"/>
    <property type="project" value="InterPro"/>
</dbReference>
<reference evidence="2 4" key="1">
    <citation type="submission" date="2018-07" db="EMBL/GenBank/DDBJ databases">
        <authorList>
            <person name="Peeters C."/>
        </authorList>
    </citation>
    <scope>NUCLEOTIDE SEQUENCE [LARGE SCALE GENOMIC DNA]</scope>
    <source>
        <strain evidence="2 4">LMG 30378</strain>
    </source>
</reference>
<accession>A0A446D1M0</accession>
<keyword evidence="1" id="KW-0732">Signal</keyword>
<proteinExistence type="predicted"/>
<evidence type="ECO:0000313" key="5">
    <source>
        <dbReference type="Proteomes" id="UP001456224"/>
    </source>
</evidence>
<dbReference type="AlphaFoldDB" id="A0A446D1M0"/>